<proteinExistence type="predicted"/>
<sequence length="652" mass="73228">MVREKKTSAGKELNIEHVTYNEAHYGIRGLRLRTEAEEARIKQDYESAKSYGFDDPALNVLENYDTNACKEEYVSPYRQYKSGVKPSRTLSSGPLVPGTKKKFGRFAEKLKDVLNLSGKNIAAPKSQKEELREEHSLEKIKRHRQAIEDGRLEKVVPTGGNVPERRKGKEIEKEEVRVNKRVIWGPVRVKPGSMAEHYYDEAEARSKHKGRELAPRHVPEAESKTRKCTEHPDATAERPAAKKFGKKVIMKNTGLSANDVSQSPYRRLIPSPIPSGRPQGWEDEILLGALRDAEKSIRVRTPESADDVYVNPRAGWKKAAEQAKHGSCKTLRPPSPLFSPSRSPGLFISSSYSCRAMSYFDSGASVLDDTRRLLTEDLSTGADALVNIASHFREPFQHIPYPNFRRSGPPMPKDDGDDESVESFWCRGEPEDNSSMVVLIMGRDLNVTKNKSIVIECRGCKLRPTISGALCGACQQRAEGLPSPVDLGVIPVDPRPQEQIIRDYEDDINDDDDDKNDAGWTSRVDSLEDIDERDTAVRHDPAPRPVLESKIYQPIPRLESVHRVLYTNGDTVVELKEAEEKATQSDIGRARRFSPENQFDGAQESELQIRTKEHFNGKFKINNERNEAKTGNVCDAKANEGIHPKGEVTVKK</sequence>
<keyword evidence="3" id="KW-1185">Reference proteome</keyword>
<dbReference type="EMBL" id="MU253815">
    <property type="protein sequence ID" value="KAG9246151.1"/>
    <property type="molecule type" value="Genomic_DNA"/>
</dbReference>
<organism evidence="2 3">
    <name type="scientific">Calycina marina</name>
    <dbReference type="NCBI Taxonomy" id="1763456"/>
    <lineage>
        <taxon>Eukaryota</taxon>
        <taxon>Fungi</taxon>
        <taxon>Dikarya</taxon>
        <taxon>Ascomycota</taxon>
        <taxon>Pezizomycotina</taxon>
        <taxon>Leotiomycetes</taxon>
        <taxon>Helotiales</taxon>
        <taxon>Pezizellaceae</taxon>
        <taxon>Calycina</taxon>
    </lineage>
</organism>
<feature type="region of interest" description="Disordered" evidence="1">
    <location>
        <begin position="400"/>
        <end position="421"/>
    </location>
</feature>
<dbReference type="AlphaFoldDB" id="A0A9P8CI54"/>
<reference evidence="2" key="1">
    <citation type="journal article" date="2021" name="IMA Fungus">
        <title>Genomic characterization of three marine fungi, including Emericellopsis atlantica sp. nov. with signatures of a generalist lifestyle and marine biomass degradation.</title>
        <authorList>
            <person name="Hagestad O.C."/>
            <person name="Hou L."/>
            <person name="Andersen J.H."/>
            <person name="Hansen E.H."/>
            <person name="Altermark B."/>
            <person name="Li C."/>
            <person name="Kuhnert E."/>
            <person name="Cox R.J."/>
            <person name="Crous P.W."/>
            <person name="Spatafora J.W."/>
            <person name="Lail K."/>
            <person name="Amirebrahimi M."/>
            <person name="Lipzen A."/>
            <person name="Pangilinan J."/>
            <person name="Andreopoulos W."/>
            <person name="Hayes R.D."/>
            <person name="Ng V."/>
            <person name="Grigoriev I.V."/>
            <person name="Jackson S.A."/>
            <person name="Sutton T.D.S."/>
            <person name="Dobson A.D.W."/>
            <person name="Rama T."/>
        </authorList>
    </citation>
    <scope>NUCLEOTIDE SEQUENCE</scope>
    <source>
        <strain evidence="2">TRa3180A</strain>
    </source>
</reference>
<gene>
    <name evidence="2" type="ORF">BJ878DRAFT_478582</name>
</gene>
<evidence type="ECO:0000313" key="3">
    <source>
        <dbReference type="Proteomes" id="UP000887226"/>
    </source>
</evidence>
<evidence type="ECO:0000256" key="1">
    <source>
        <dbReference type="SAM" id="MobiDB-lite"/>
    </source>
</evidence>
<comment type="caution">
    <text evidence="2">The sequence shown here is derived from an EMBL/GenBank/DDBJ whole genome shotgun (WGS) entry which is preliminary data.</text>
</comment>
<accession>A0A9P8CI54</accession>
<protein>
    <submittedName>
        <fullName evidence="2">Uncharacterized protein</fullName>
    </submittedName>
</protein>
<evidence type="ECO:0000313" key="2">
    <source>
        <dbReference type="EMBL" id="KAG9246151.1"/>
    </source>
</evidence>
<feature type="region of interest" description="Disordered" evidence="1">
    <location>
        <begin position="205"/>
        <end position="240"/>
    </location>
</feature>
<name>A0A9P8CI54_9HELO</name>
<dbReference type="Proteomes" id="UP000887226">
    <property type="component" value="Unassembled WGS sequence"/>
</dbReference>